<dbReference type="PRINTS" id="PR01179">
    <property type="entry name" value="ODADCRBXLASE"/>
</dbReference>
<evidence type="ECO:0000256" key="4">
    <source>
        <dbReference type="ARBA" id="ARBA00022898"/>
    </source>
</evidence>
<protein>
    <recommendedName>
        <fullName evidence="7">ornithine decarboxylase</fullName>
        <ecNumber evidence="7">4.1.1.17</ecNumber>
    </recommendedName>
</protein>
<dbReference type="EC" id="4.1.1.17" evidence="7"/>
<dbReference type="PANTHER" id="PTHR11482">
    <property type="entry name" value="ARGININE/DIAMINOPIMELATE/ORNITHINE DECARBOXYLASE"/>
    <property type="match status" value="1"/>
</dbReference>
<keyword evidence="4" id="KW-0663">Pyridoxal phosphate</keyword>
<evidence type="ECO:0000256" key="2">
    <source>
        <dbReference type="ARBA" id="ARBA00008872"/>
    </source>
</evidence>
<dbReference type="PANTHER" id="PTHR11482:SF6">
    <property type="entry name" value="ORNITHINE DECARBOXYLASE 1-RELATED"/>
    <property type="match status" value="1"/>
</dbReference>
<dbReference type="SUPFAM" id="SSF51419">
    <property type="entry name" value="PLP-binding barrel"/>
    <property type="match status" value="1"/>
</dbReference>
<evidence type="ECO:0000256" key="1">
    <source>
        <dbReference type="ARBA" id="ARBA00001933"/>
    </source>
</evidence>
<dbReference type="CDD" id="cd00622">
    <property type="entry name" value="PLPDE_III_ODC"/>
    <property type="match status" value="1"/>
</dbReference>
<name>A0ABU9W856_9MICO</name>
<dbReference type="RefSeq" id="WP_342116285.1">
    <property type="nucleotide sequence ID" value="NZ_JBCAUN010000003.1"/>
</dbReference>
<comment type="catalytic activity">
    <reaction evidence="8">
        <text>L-ornithine + H(+) = putrescine + CO2</text>
        <dbReference type="Rhea" id="RHEA:22964"/>
        <dbReference type="ChEBI" id="CHEBI:15378"/>
        <dbReference type="ChEBI" id="CHEBI:16526"/>
        <dbReference type="ChEBI" id="CHEBI:46911"/>
        <dbReference type="ChEBI" id="CHEBI:326268"/>
        <dbReference type="EC" id="4.1.1.17"/>
    </reaction>
</comment>
<dbReference type="PRINTS" id="PR01182">
    <property type="entry name" value="ORNDCRBXLASE"/>
</dbReference>
<evidence type="ECO:0000256" key="6">
    <source>
        <dbReference type="ARBA" id="ARBA00034115"/>
    </source>
</evidence>
<evidence type="ECO:0000256" key="9">
    <source>
        <dbReference type="SAM" id="MobiDB-lite"/>
    </source>
</evidence>
<evidence type="ECO:0000256" key="5">
    <source>
        <dbReference type="ARBA" id="ARBA00023239"/>
    </source>
</evidence>
<evidence type="ECO:0000256" key="7">
    <source>
        <dbReference type="ARBA" id="ARBA00034138"/>
    </source>
</evidence>
<evidence type="ECO:0000313" key="12">
    <source>
        <dbReference type="Proteomes" id="UP001425155"/>
    </source>
</evidence>
<dbReference type="PROSITE" id="PS00878">
    <property type="entry name" value="ODR_DC_2_1"/>
    <property type="match status" value="1"/>
</dbReference>
<dbReference type="SUPFAM" id="SSF50621">
    <property type="entry name" value="Alanine racemase C-terminal domain-like"/>
    <property type="match status" value="1"/>
</dbReference>
<evidence type="ECO:0000256" key="3">
    <source>
        <dbReference type="ARBA" id="ARBA00022793"/>
    </source>
</evidence>
<comment type="cofactor">
    <cofactor evidence="1">
        <name>pyridoxal 5'-phosphate</name>
        <dbReference type="ChEBI" id="CHEBI:597326"/>
    </cofactor>
</comment>
<dbReference type="InterPro" id="IPR002433">
    <property type="entry name" value="Orn_de-COase"/>
</dbReference>
<dbReference type="Pfam" id="PF02784">
    <property type="entry name" value="Orn_Arg_deC_N"/>
    <property type="match status" value="1"/>
</dbReference>
<dbReference type="Gene3D" id="2.40.37.10">
    <property type="entry name" value="Lyase, Ornithine Decarboxylase, Chain A, domain 1"/>
    <property type="match status" value="1"/>
</dbReference>
<evidence type="ECO:0000313" key="11">
    <source>
        <dbReference type="EMBL" id="MEN1948193.1"/>
    </source>
</evidence>
<dbReference type="InterPro" id="IPR022644">
    <property type="entry name" value="De-COase2_N"/>
</dbReference>
<gene>
    <name evidence="11" type="ORF">WJX64_16670</name>
</gene>
<dbReference type="EMBL" id="JBCLVG010000003">
    <property type="protein sequence ID" value="MEN1948193.1"/>
    <property type="molecule type" value="Genomic_DNA"/>
</dbReference>
<dbReference type="InterPro" id="IPR000183">
    <property type="entry name" value="Orn/DAP/Arg_de-COase"/>
</dbReference>
<dbReference type="InterPro" id="IPR029066">
    <property type="entry name" value="PLP-binding_barrel"/>
</dbReference>
<comment type="pathway">
    <text evidence="6">Amine and polyamine biosynthesis; putrescine biosynthesis via L-ornithine pathway; putrescine from L-ornithine: step 1/1.</text>
</comment>
<evidence type="ECO:0000256" key="8">
    <source>
        <dbReference type="ARBA" id="ARBA00049127"/>
    </source>
</evidence>
<reference evidence="11 12" key="1">
    <citation type="submission" date="2024-03" db="EMBL/GenBank/DDBJ databases">
        <title>YIM 134122 draft genome.</title>
        <authorList>
            <person name="Zuo S."/>
            <person name="Xiong L."/>
        </authorList>
    </citation>
    <scope>NUCLEOTIDE SEQUENCE [LARGE SCALE GENOMIC DNA]</scope>
    <source>
        <strain evidence="11 12">YIM 134122</strain>
    </source>
</reference>
<comment type="similarity">
    <text evidence="2">Belongs to the Orn/Lys/Arg decarboxylase class-II family.</text>
</comment>
<feature type="region of interest" description="Disordered" evidence="9">
    <location>
        <begin position="1"/>
        <end position="22"/>
    </location>
</feature>
<dbReference type="Gene3D" id="3.20.20.10">
    <property type="entry name" value="Alanine racemase"/>
    <property type="match status" value="1"/>
</dbReference>
<keyword evidence="5" id="KW-0456">Lyase</keyword>
<dbReference type="InterPro" id="IPR022653">
    <property type="entry name" value="De-COase2_pyr-phos_BS"/>
</dbReference>
<sequence length="429" mass="45002">MTPASLSTLPAPSVRRSADDDGQIARTAAARVPVSTHRDRVRAELARYSAAIGLTGIVRRHGSPLLVLDTARVREQLDLLRRELPAAHIHFATKALPHPAVVSTIAEAGASFEVASRGEIALLSDAGVDVGRTLHTHPIRSRADVADAYCSGIRRFVVDNPGELSKLAVLPRDIDVLVRLSFPNPAAGCDLSTKFGATEVQAAALVEQAIGLGVGVAGFSFHVGSQTTTVAPFERAIGRTTRLMSELEARTGARFSVLDLGGGFPIGYDEAVPDLAVLGAGIRNAIAASGRNDTVLLEPGRFVTATAMTLVSRVVGSSDRVDGRWHYLDDGLYGSYSNVLTEGVHPLVFAASELSGSSVPEPARERVTLAGPTCDSVDVIARGVELPVLGEGDLLVSPMMGAYTSVTASGFNGLEPTPIHVIDAGPLRF</sequence>
<organism evidence="11 12">
    <name type="scientific">Leifsonia stereocauli</name>
    <dbReference type="NCBI Taxonomy" id="3134136"/>
    <lineage>
        <taxon>Bacteria</taxon>
        <taxon>Bacillati</taxon>
        <taxon>Actinomycetota</taxon>
        <taxon>Actinomycetes</taxon>
        <taxon>Micrococcales</taxon>
        <taxon>Microbacteriaceae</taxon>
        <taxon>Leifsonia</taxon>
    </lineage>
</organism>
<keyword evidence="12" id="KW-1185">Reference proteome</keyword>
<feature type="compositionally biased region" description="Polar residues" evidence="9">
    <location>
        <begin position="1"/>
        <end position="10"/>
    </location>
</feature>
<keyword evidence="3" id="KW-0210">Decarboxylase</keyword>
<evidence type="ECO:0000259" key="10">
    <source>
        <dbReference type="Pfam" id="PF02784"/>
    </source>
</evidence>
<dbReference type="InterPro" id="IPR009006">
    <property type="entry name" value="Ala_racemase/Decarboxylase_C"/>
</dbReference>
<dbReference type="Proteomes" id="UP001425155">
    <property type="component" value="Unassembled WGS sequence"/>
</dbReference>
<feature type="domain" description="Orn/DAP/Arg decarboxylase 2 N-terminal" evidence="10">
    <location>
        <begin position="71"/>
        <end position="305"/>
    </location>
</feature>
<proteinExistence type="inferred from homology"/>
<accession>A0ABU9W856</accession>
<comment type="caution">
    <text evidence="11">The sequence shown here is derived from an EMBL/GenBank/DDBJ whole genome shotgun (WGS) entry which is preliminary data.</text>
</comment>